<evidence type="ECO:0000259" key="2">
    <source>
        <dbReference type="Pfam" id="PF12770"/>
    </source>
</evidence>
<feature type="domain" description="CHAT" evidence="2">
    <location>
        <begin position="689"/>
        <end position="979"/>
    </location>
</feature>
<name>D9X451_STRVT</name>
<evidence type="ECO:0000313" key="4">
    <source>
        <dbReference type="Proteomes" id="UP000004184"/>
    </source>
</evidence>
<dbReference type="eggNOG" id="COG4995">
    <property type="taxonomic scope" value="Bacteria"/>
</dbReference>
<dbReference type="Proteomes" id="UP000004184">
    <property type="component" value="Unassembled WGS sequence"/>
</dbReference>
<organism evidence="3 4">
    <name type="scientific">Streptomyces viridochromogenes (strain DSM 40736 / JCM 4977 / BCRC 1201 / Tue 494)</name>
    <dbReference type="NCBI Taxonomy" id="591159"/>
    <lineage>
        <taxon>Bacteria</taxon>
        <taxon>Bacillati</taxon>
        <taxon>Actinomycetota</taxon>
        <taxon>Actinomycetes</taxon>
        <taxon>Kitasatosporales</taxon>
        <taxon>Streptomycetaceae</taxon>
        <taxon>Streptomyces</taxon>
    </lineage>
</organism>
<dbReference type="EMBL" id="GG657757">
    <property type="protein sequence ID" value="EFL35879.1"/>
    <property type="molecule type" value="Genomic_DNA"/>
</dbReference>
<evidence type="ECO:0000256" key="1">
    <source>
        <dbReference type="SAM" id="MobiDB-lite"/>
    </source>
</evidence>
<dbReference type="STRING" id="591159.SSQG_06397"/>
<feature type="region of interest" description="Disordered" evidence="1">
    <location>
        <begin position="655"/>
        <end position="682"/>
    </location>
</feature>
<dbReference type="HOGENOM" id="CLU_009479_0_0_11"/>
<reference evidence="4" key="1">
    <citation type="submission" date="2009-02" db="EMBL/GenBank/DDBJ databases">
        <title>Annotation of Streptomyces viridochromogenes strain DSM 40736.</title>
        <authorList>
            <consortium name="The Broad Institute Genome Sequencing Platform"/>
            <consortium name="Broad Institute Microbial Sequencing Center"/>
            <person name="Fischbach M."/>
            <person name="Godfrey P."/>
            <person name="Ward D."/>
            <person name="Young S."/>
            <person name="Zeng Q."/>
            <person name="Koehrsen M."/>
            <person name="Alvarado L."/>
            <person name="Berlin A.M."/>
            <person name="Bochicchio J."/>
            <person name="Borenstein D."/>
            <person name="Chapman S.B."/>
            <person name="Chen Z."/>
            <person name="Engels R."/>
            <person name="Freedman E."/>
            <person name="Gellesch M."/>
            <person name="Goldberg J."/>
            <person name="Griggs A."/>
            <person name="Gujja S."/>
            <person name="Heilman E.R."/>
            <person name="Heiman D.I."/>
            <person name="Hepburn T.A."/>
            <person name="Howarth C."/>
            <person name="Jen D."/>
            <person name="Larson L."/>
            <person name="Lewis B."/>
            <person name="Mehta T."/>
            <person name="Park D."/>
            <person name="Pearson M."/>
            <person name="Richards J."/>
            <person name="Roberts A."/>
            <person name="Saif S."/>
            <person name="Shea T.D."/>
            <person name="Shenoy N."/>
            <person name="Sisk P."/>
            <person name="Stolte C."/>
            <person name="Sykes S.N."/>
            <person name="Thomson T."/>
            <person name="Walk T."/>
            <person name="White J."/>
            <person name="Yandava C."/>
            <person name="Straight P."/>
            <person name="Clardy J."/>
            <person name="Hung D."/>
            <person name="Kolter R."/>
            <person name="Mekalanos J."/>
            <person name="Walker S."/>
            <person name="Walsh C.T."/>
            <person name="Wieland-Brown L.C."/>
            <person name="Haas B."/>
            <person name="Nusbaum C."/>
            <person name="Birren B."/>
        </authorList>
    </citation>
    <scope>NUCLEOTIDE SEQUENCE [LARGE SCALE GENOMIC DNA]</scope>
    <source>
        <strain evidence="4">DSM 40736 / JCM 4977 / BCRC 1201 / Tue 494</strain>
    </source>
</reference>
<protein>
    <recommendedName>
        <fullName evidence="2">CHAT domain-containing protein</fullName>
    </recommendedName>
</protein>
<keyword evidence="4" id="KW-1185">Reference proteome</keyword>
<sequence>MRWIMGICRLVHRSSRAPRHGRPSGGCEVTTPYDLQALRWEIEQRIKDVVNARQLAGMTQLVLDRLGCDTARQAYDKLYEDWAALPRATVMSGLRAGHVLCVLPILRLEQPLYDPVREEELWQAVREHGPADGTWQADVVVKNSAFGLRHLTEPAQIERAIARIDQARALHPAGTRTRENLDFAHAGLRTYLAQLGGGEDDFDDAVDDMARIVENSALRPDERSALNAQVALFRVHQAARRADEAAMAEQIRVLELALGELPADHVDLLAFESNLEAARSHLSLLRAQRTGRLEPVAEGAGAATPTDELRRRIAALPRNAQADKLAEAGFAVGARALSAMDHRGMLEAMELQQAALDLLEPDDDRWIRGTGALGVVHCTMAALHFAPPADRPNHLDQGIAWLRHTLRMTDGPHHPLWGGTGMTLAKAYRLRGDEYAPDHRTRRLNYDASRRVGLESLRAATWSSLLQSGTAHAAETARTAGGQALDVARWCLADGAHADAVRALDAGRGLVLHAATVATTVPDMLREGGGKEALAREWRAAGTVPDMGEGTLFTARAALAGPSSRLRRRVLETLAGSPRHRGLLDVPSLDDIGAALTAMGATALVYLVPGDEEVPGLLGPRRGSGAAVLVTADGAGRSLVLPRLTLDAPQLTAYRATGTPGRDAGGPPVAGTPPGPAPSHGTSRAALEELCAWAGTAVMEPLLAELPRGVGRAPSVVLVPMGELGVVPWHAARLTGRGRLRGYACERADISYTPSARLLCDVAARPAAGTGQTLVVGNPTGDLRHAGEEAEAVHGAFHRDGDLLGPGTATPAAVTDWLRRQQGGLLHLACHGVVRQGERHSAWLALSGGQLTAEELTEGAARCRGLDLAVLAACRTNVSGHGYDEAYSLSTAFLVAGARSVIGSLWPVPDEATSLLMYMTHHFMSHGGLPPGPALRGAQSWMLNDRREAPPGMPAHLKARVRDIRGDDLTAWAGFTHLGW</sequence>
<dbReference type="AlphaFoldDB" id="D9X451"/>
<evidence type="ECO:0000313" key="3">
    <source>
        <dbReference type="EMBL" id="EFL35879.1"/>
    </source>
</evidence>
<accession>D9X451</accession>
<gene>
    <name evidence="3" type="ORF">SSQG_06397</name>
</gene>
<proteinExistence type="predicted"/>
<dbReference type="InterPro" id="IPR024983">
    <property type="entry name" value="CHAT_dom"/>
</dbReference>
<dbReference type="Pfam" id="PF12770">
    <property type="entry name" value="CHAT"/>
    <property type="match status" value="1"/>
</dbReference>